<dbReference type="EMBL" id="CMVM020000803">
    <property type="status" value="NOT_ANNOTATED_CDS"/>
    <property type="molecule type" value="Genomic_DNA"/>
</dbReference>
<accession>A0A8R1TMJ9</accession>
<dbReference type="Proteomes" id="UP000024404">
    <property type="component" value="Unassembled WGS sequence"/>
</dbReference>
<organism evidence="2 3">
    <name type="scientific">Onchocerca volvulus</name>
    <dbReference type="NCBI Taxonomy" id="6282"/>
    <lineage>
        <taxon>Eukaryota</taxon>
        <taxon>Metazoa</taxon>
        <taxon>Ecdysozoa</taxon>
        <taxon>Nematoda</taxon>
        <taxon>Chromadorea</taxon>
        <taxon>Rhabditida</taxon>
        <taxon>Spirurina</taxon>
        <taxon>Spiruromorpha</taxon>
        <taxon>Filarioidea</taxon>
        <taxon>Onchocercidae</taxon>
        <taxon>Onchocerca</taxon>
    </lineage>
</organism>
<evidence type="ECO:0000313" key="2">
    <source>
        <dbReference type="EnsemblMetazoa" id="OVOC12852.1"/>
    </source>
</evidence>
<evidence type="ECO:0000313" key="3">
    <source>
        <dbReference type="Proteomes" id="UP000024404"/>
    </source>
</evidence>
<reference evidence="3" key="1">
    <citation type="submission" date="2013-10" db="EMBL/GenBank/DDBJ databases">
        <title>Genome sequencing of Onchocerca volvulus.</title>
        <authorList>
            <person name="Cotton J."/>
            <person name="Tsai J."/>
            <person name="Stanley E."/>
            <person name="Tracey A."/>
            <person name="Holroyd N."/>
            <person name="Lustigman S."/>
            <person name="Berriman M."/>
        </authorList>
    </citation>
    <scope>NUCLEOTIDE SEQUENCE</scope>
</reference>
<reference evidence="2" key="2">
    <citation type="submission" date="2022-06" db="UniProtKB">
        <authorList>
            <consortium name="EnsemblMetazoa"/>
        </authorList>
    </citation>
    <scope>IDENTIFICATION</scope>
</reference>
<keyword evidence="1" id="KW-0812">Transmembrane</keyword>
<feature type="transmembrane region" description="Helical" evidence="1">
    <location>
        <begin position="40"/>
        <end position="59"/>
    </location>
</feature>
<protein>
    <submittedName>
        <fullName evidence="2">Uncharacterized protein</fullName>
    </submittedName>
</protein>
<keyword evidence="1" id="KW-1133">Transmembrane helix</keyword>
<evidence type="ECO:0000256" key="1">
    <source>
        <dbReference type="SAM" id="Phobius"/>
    </source>
</evidence>
<dbReference type="AlphaFoldDB" id="A0A8R1TMJ9"/>
<keyword evidence="1" id="KW-0472">Membrane</keyword>
<feature type="transmembrane region" description="Helical" evidence="1">
    <location>
        <begin position="71"/>
        <end position="95"/>
    </location>
</feature>
<name>A0A8R1TMJ9_ONCVO</name>
<feature type="transmembrane region" description="Helical" evidence="1">
    <location>
        <begin position="115"/>
        <end position="138"/>
    </location>
</feature>
<sequence>MNDTFNLNGSYYFNDTDSPDDPICAGQGLYCPHLYSTEDLVAYITTIGNFVAIPFILYLTFAKVKDGFFKYFTLNVMFTCITSAIASFTVDIVRIRSYYDDDDRSLYIANWVANYTYVAFMWFHALMLYAAIVSYLPYVNPIFYANKFVKK</sequence>
<keyword evidence="3" id="KW-1185">Reference proteome</keyword>
<dbReference type="EnsemblMetazoa" id="OVOC12852.1">
    <property type="protein sequence ID" value="OVOC12852.1"/>
    <property type="gene ID" value="WBGene00249661"/>
</dbReference>
<proteinExistence type="predicted"/>